<sequence>MLKAVIFDLDGTLTDSDKVHFQVFQDFFARHHIAIDKALYKEKVSGRQNAAILADFLPDLPREEAEAFSDRKEATFRQLAKGQLTPLPGLLALLAQVKKQGLAAAVVTNAPPKNAAFMLKELNLSQAFEPIVIAEELPRGKPDPLPYQTALDRLKITASEALVFEDSPSGIRSSISAGIQTIGMTTTHLPADLLALGVDRAIADFTDPYIQALL</sequence>
<evidence type="ECO:0000256" key="4">
    <source>
        <dbReference type="ARBA" id="ARBA00022842"/>
    </source>
</evidence>
<dbReference type="NCBIfam" id="TIGR01509">
    <property type="entry name" value="HAD-SF-IA-v3"/>
    <property type="match status" value="1"/>
</dbReference>
<evidence type="ECO:0000256" key="2">
    <source>
        <dbReference type="ARBA" id="ARBA00006171"/>
    </source>
</evidence>
<dbReference type="CDD" id="cd07505">
    <property type="entry name" value="HAD_BPGM-like"/>
    <property type="match status" value="1"/>
</dbReference>
<dbReference type="SFLD" id="SFLDG01135">
    <property type="entry name" value="C1.5.6:_HAD__Beta-PGM__Phospha"/>
    <property type="match status" value="1"/>
</dbReference>
<dbReference type="Pfam" id="PF13419">
    <property type="entry name" value="HAD_2"/>
    <property type="match status" value="1"/>
</dbReference>
<evidence type="ECO:0000256" key="5">
    <source>
        <dbReference type="ARBA" id="ARBA00023277"/>
    </source>
</evidence>
<dbReference type="InterPro" id="IPR051600">
    <property type="entry name" value="Beta-PGM-like"/>
</dbReference>
<comment type="similarity">
    <text evidence="2">Belongs to the HAD-like hydrolase superfamily. CbbY/CbbZ/Gph/YieH family.</text>
</comment>
<keyword evidence="5" id="KW-0119">Carbohydrate metabolism</keyword>
<dbReference type="SFLD" id="SFLDS00003">
    <property type="entry name" value="Haloacid_Dehalogenase"/>
    <property type="match status" value="1"/>
</dbReference>
<gene>
    <name evidence="6" type="ORF">DCF25_15310</name>
</gene>
<dbReference type="PRINTS" id="PR00413">
    <property type="entry name" value="HADHALOGNASE"/>
</dbReference>
<evidence type="ECO:0000313" key="6">
    <source>
        <dbReference type="EMBL" id="PZO14116.1"/>
    </source>
</evidence>
<dbReference type="InterPro" id="IPR036412">
    <property type="entry name" value="HAD-like_sf"/>
</dbReference>
<dbReference type="PANTHER" id="PTHR46193">
    <property type="entry name" value="6-PHOSPHOGLUCONATE PHOSPHATASE"/>
    <property type="match status" value="1"/>
</dbReference>
<proteinExistence type="inferred from homology"/>
<dbReference type="GO" id="GO:0016787">
    <property type="term" value="F:hydrolase activity"/>
    <property type="evidence" value="ECO:0007669"/>
    <property type="project" value="UniProtKB-KW"/>
</dbReference>
<evidence type="ECO:0000256" key="3">
    <source>
        <dbReference type="ARBA" id="ARBA00022723"/>
    </source>
</evidence>
<protein>
    <submittedName>
        <fullName evidence="6">Hydrolase</fullName>
    </submittedName>
</protein>
<keyword evidence="6" id="KW-0378">Hydrolase</keyword>
<reference evidence="6 7" key="2">
    <citation type="submission" date="2018-06" db="EMBL/GenBank/DDBJ databases">
        <title>Metagenomic assembly of (sub)arctic Cyanobacteria and their associated microbiome from non-axenic cultures.</title>
        <authorList>
            <person name="Baurain D."/>
        </authorList>
    </citation>
    <scope>NUCLEOTIDE SEQUENCE [LARGE SCALE GENOMIC DNA]</scope>
    <source>
        <strain evidence="6">ULC129bin1</strain>
    </source>
</reference>
<dbReference type="PANTHER" id="PTHR46193:SF18">
    <property type="entry name" value="HEXITOL PHOSPHATASE B"/>
    <property type="match status" value="1"/>
</dbReference>
<reference evidence="7" key="1">
    <citation type="submission" date="2018-04" db="EMBL/GenBank/DDBJ databases">
        <authorList>
            <person name="Cornet L."/>
        </authorList>
    </citation>
    <scope>NUCLEOTIDE SEQUENCE [LARGE SCALE GENOMIC DNA]</scope>
</reference>
<dbReference type="SFLD" id="SFLDG01129">
    <property type="entry name" value="C1.5:_HAD__Beta-PGM__Phosphata"/>
    <property type="match status" value="1"/>
</dbReference>
<dbReference type="InterPro" id="IPR023214">
    <property type="entry name" value="HAD_sf"/>
</dbReference>
<organism evidence="6 7">
    <name type="scientific">Leptolyngbya foveolarum</name>
    <dbReference type="NCBI Taxonomy" id="47253"/>
    <lineage>
        <taxon>Bacteria</taxon>
        <taxon>Bacillati</taxon>
        <taxon>Cyanobacteriota</taxon>
        <taxon>Cyanophyceae</taxon>
        <taxon>Leptolyngbyales</taxon>
        <taxon>Leptolyngbyaceae</taxon>
        <taxon>Leptolyngbya group</taxon>
        <taxon>Leptolyngbya</taxon>
    </lineage>
</organism>
<dbReference type="InterPro" id="IPR023198">
    <property type="entry name" value="PGP-like_dom2"/>
</dbReference>
<dbReference type="Gene3D" id="3.40.50.1000">
    <property type="entry name" value="HAD superfamily/HAD-like"/>
    <property type="match status" value="1"/>
</dbReference>
<dbReference type="Proteomes" id="UP000249354">
    <property type="component" value="Unassembled WGS sequence"/>
</dbReference>
<dbReference type="SUPFAM" id="SSF56784">
    <property type="entry name" value="HAD-like"/>
    <property type="match status" value="1"/>
</dbReference>
<accession>A0A2W4TYL6</accession>
<evidence type="ECO:0000313" key="7">
    <source>
        <dbReference type="Proteomes" id="UP000249354"/>
    </source>
</evidence>
<dbReference type="EMBL" id="QBMC01000113">
    <property type="protein sequence ID" value="PZO14116.1"/>
    <property type="molecule type" value="Genomic_DNA"/>
</dbReference>
<evidence type="ECO:0000256" key="1">
    <source>
        <dbReference type="ARBA" id="ARBA00001946"/>
    </source>
</evidence>
<keyword evidence="4" id="KW-0460">Magnesium</keyword>
<name>A0A2W4TYL6_9CYAN</name>
<dbReference type="Gene3D" id="1.10.150.240">
    <property type="entry name" value="Putative phosphatase, domain 2"/>
    <property type="match status" value="1"/>
</dbReference>
<keyword evidence="3" id="KW-0479">Metal-binding</keyword>
<comment type="caution">
    <text evidence="6">The sequence shown here is derived from an EMBL/GenBank/DDBJ whole genome shotgun (WGS) entry which is preliminary data.</text>
</comment>
<dbReference type="InterPro" id="IPR006439">
    <property type="entry name" value="HAD-SF_hydro_IA"/>
</dbReference>
<dbReference type="GO" id="GO:0046872">
    <property type="term" value="F:metal ion binding"/>
    <property type="evidence" value="ECO:0007669"/>
    <property type="project" value="UniProtKB-KW"/>
</dbReference>
<comment type="cofactor">
    <cofactor evidence="1">
        <name>Mg(2+)</name>
        <dbReference type="ChEBI" id="CHEBI:18420"/>
    </cofactor>
</comment>
<dbReference type="InterPro" id="IPR041492">
    <property type="entry name" value="HAD_2"/>
</dbReference>
<dbReference type="AlphaFoldDB" id="A0A2W4TYL6"/>